<evidence type="ECO:0000256" key="1">
    <source>
        <dbReference type="SAM" id="MobiDB-lite"/>
    </source>
</evidence>
<gene>
    <name evidence="2" type="ORF">EHS25_001951</name>
</gene>
<accession>A0A427YFL2</accession>
<comment type="caution">
    <text evidence="2">The sequence shown here is derived from an EMBL/GenBank/DDBJ whole genome shotgun (WGS) entry which is preliminary data.</text>
</comment>
<feature type="compositionally biased region" description="Low complexity" evidence="1">
    <location>
        <begin position="97"/>
        <end position="138"/>
    </location>
</feature>
<protein>
    <submittedName>
        <fullName evidence="2">Uncharacterized protein</fullName>
    </submittedName>
</protein>
<dbReference type="Proteomes" id="UP000279259">
    <property type="component" value="Unassembled WGS sequence"/>
</dbReference>
<reference evidence="2 3" key="1">
    <citation type="submission" date="2018-11" db="EMBL/GenBank/DDBJ databases">
        <title>Genome sequence of Saitozyma podzolica DSM 27192.</title>
        <authorList>
            <person name="Aliyu H."/>
            <person name="Gorte O."/>
            <person name="Ochsenreither K."/>
        </authorList>
    </citation>
    <scope>NUCLEOTIDE SEQUENCE [LARGE SCALE GENOMIC DNA]</scope>
    <source>
        <strain evidence="2 3">DSM 27192</strain>
    </source>
</reference>
<evidence type="ECO:0000313" key="3">
    <source>
        <dbReference type="Proteomes" id="UP000279259"/>
    </source>
</evidence>
<keyword evidence="3" id="KW-1185">Reference proteome</keyword>
<feature type="region of interest" description="Disordered" evidence="1">
    <location>
        <begin position="88"/>
        <end position="146"/>
    </location>
</feature>
<dbReference type="EMBL" id="RSCD01000012">
    <property type="protein sequence ID" value="RSH89965.1"/>
    <property type="molecule type" value="Genomic_DNA"/>
</dbReference>
<dbReference type="OrthoDB" id="5099367at2759"/>
<proteinExistence type="predicted"/>
<organism evidence="2 3">
    <name type="scientific">Saitozyma podzolica</name>
    <dbReference type="NCBI Taxonomy" id="1890683"/>
    <lineage>
        <taxon>Eukaryota</taxon>
        <taxon>Fungi</taxon>
        <taxon>Dikarya</taxon>
        <taxon>Basidiomycota</taxon>
        <taxon>Agaricomycotina</taxon>
        <taxon>Tremellomycetes</taxon>
        <taxon>Tremellales</taxon>
        <taxon>Trimorphomycetaceae</taxon>
        <taxon>Saitozyma</taxon>
    </lineage>
</organism>
<sequence>MDVNSADTILYSYTLSFFMSTPKRSGWCRRCDHHLRDLLDHIKKQHPNDKFTHRDIKDSTLIVCPCGRVVLNHVGLIKHRLRYGCVKAPPRPSIRDSSPLTSPSLAASAAHRPLRSSSSLSSAPPSTSTPTSRLSSALFPAQHSKG</sequence>
<evidence type="ECO:0000313" key="2">
    <source>
        <dbReference type="EMBL" id="RSH89965.1"/>
    </source>
</evidence>
<dbReference type="AlphaFoldDB" id="A0A427YFL2"/>
<name>A0A427YFL2_9TREE</name>